<dbReference type="InterPro" id="IPR001584">
    <property type="entry name" value="Integrase_cat-core"/>
</dbReference>
<dbReference type="InterPro" id="IPR012337">
    <property type="entry name" value="RNaseH-like_sf"/>
</dbReference>
<name>A0A9R1VRE2_LACSA</name>
<evidence type="ECO:0000313" key="2">
    <source>
        <dbReference type="EMBL" id="KAJ0209348.1"/>
    </source>
</evidence>
<gene>
    <name evidence="2" type="ORF">LSAT_V11C400188820</name>
</gene>
<dbReference type="Proteomes" id="UP000235145">
    <property type="component" value="Unassembled WGS sequence"/>
</dbReference>
<dbReference type="Pfam" id="PF17921">
    <property type="entry name" value="Integrase_H2C2"/>
    <property type="match status" value="1"/>
</dbReference>
<proteinExistence type="predicted"/>
<dbReference type="PROSITE" id="PS50994">
    <property type="entry name" value="INTEGRASE"/>
    <property type="match status" value="1"/>
</dbReference>
<dbReference type="GO" id="GO:0015074">
    <property type="term" value="P:DNA integration"/>
    <property type="evidence" value="ECO:0007669"/>
    <property type="project" value="InterPro"/>
</dbReference>
<comment type="caution">
    <text evidence="2">The sequence shown here is derived from an EMBL/GenBank/DDBJ whole genome shotgun (WGS) entry which is preliminary data.</text>
</comment>
<evidence type="ECO:0000313" key="3">
    <source>
        <dbReference type="Proteomes" id="UP000235145"/>
    </source>
</evidence>
<accession>A0A9R1VRE2</accession>
<sequence length="345" mass="39536">MQKYSPINLFDMYCSNQSENIKEENWTLFTDGASNNDGAGAGLVLTIPRGETITYTLRFDFKASKNEAEYEALIAGQKLAQHLGVEHLKAFGDSMLVANQVKRSNEVPKPHLQNTEEKEFNDIGSTTQKDCWMNPIQNYLVHGILPKDDEEARKIIIKSPSFFMRQGVLYKKVYLMSLLRYVDHDEANYVLRENPEGICGAHSGVRTFAKKIMHMGYLWTTIYKNVERLVRNCLKCQKHTPIPHLPATTMVTISIPWAFHQTEVDLVGPFPEALGKVKFLIVSVDYFMKWVEAEPLASIAGKNVIKFFWKNIISRFGMPNTILRDNGKQFAENPFKQWCIDMNIE</sequence>
<dbReference type="GO" id="GO:0004523">
    <property type="term" value="F:RNA-DNA hybrid ribonuclease activity"/>
    <property type="evidence" value="ECO:0007669"/>
    <property type="project" value="InterPro"/>
</dbReference>
<dbReference type="Gene3D" id="3.30.420.10">
    <property type="entry name" value="Ribonuclease H-like superfamily/Ribonuclease H"/>
    <property type="match status" value="2"/>
</dbReference>
<dbReference type="GO" id="GO:0003676">
    <property type="term" value="F:nucleic acid binding"/>
    <property type="evidence" value="ECO:0007669"/>
    <property type="project" value="InterPro"/>
</dbReference>
<protein>
    <recommendedName>
        <fullName evidence="1">Integrase catalytic domain-containing protein</fullName>
    </recommendedName>
</protein>
<reference evidence="2 3" key="1">
    <citation type="journal article" date="2017" name="Nat. Commun.">
        <title>Genome assembly with in vitro proximity ligation data and whole-genome triplication in lettuce.</title>
        <authorList>
            <person name="Reyes-Chin-Wo S."/>
            <person name="Wang Z."/>
            <person name="Yang X."/>
            <person name="Kozik A."/>
            <person name="Arikit S."/>
            <person name="Song C."/>
            <person name="Xia L."/>
            <person name="Froenicke L."/>
            <person name="Lavelle D.O."/>
            <person name="Truco M.J."/>
            <person name="Xia R."/>
            <person name="Zhu S."/>
            <person name="Xu C."/>
            <person name="Xu H."/>
            <person name="Xu X."/>
            <person name="Cox K."/>
            <person name="Korf I."/>
            <person name="Meyers B.C."/>
            <person name="Michelmore R.W."/>
        </authorList>
    </citation>
    <scope>NUCLEOTIDE SEQUENCE [LARGE SCALE GENOMIC DNA]</scope>
    <source>
        <strain evidence="3">cv. Salinas</strain>
        <tissue evidence="2">Seedlings</tissue>
    </source>
</reference>
<feature type="domain" description="Integrase catalytic" evidence="1">
    <location>
        <begin position="252"/>
        <end position="345"/>
    </location>
</feature>
<dbReference type="PANTHER" id="PTHR48475">
    <property type="entry name" value="RIBONUCLEASE H"/>
    <property type="match status" value="1"/>
</dbReference>
<organism evidence="2 3">
    <name type="scientific">Lactuca sativa</name>
    <name type="common">Garden lettuce</name>
    <dbReference type="NCBI Taxonomy" id="4236"/>
    <lineage>
        <taxon>Eukaryota</taxon>
        <taxon>Viridiplantae</taxon>
        <taxon>Streptophyta</taxon>
        <taxon>Embryophyta</taxon>
        <taxon>Tracheophyta</taxon>
        <taxon>Spermatophyta</taxon>
        <taxon>Magnoliopsida</taxon>
        <taxon>eudicotyledons</taxon>
        <taxon>Gunneridae</taxon>
        <taxon>Pentapetalae</taxon>
        <taxon>asterids</taxon>
        <taxon>campanulids</taxon>
        <taxon>Asterales</taxon>
        <taxon>Asteraceae</taxon>
        <taxon>Cichorioideae</taxon>
        <taxon>Cichorieae</taxon>
        <taxon>Lactucinae</taxon>
        <taxon>Lactuca</taxon>
    </lineage>
</organism>
<dbReference type="Pfam" id="PF00665">
    <property type="entry name" value="rve"/>
    <property type="match status" value="1"/>
</dbReference>
<keyword evidence="3" id="KW-1185">Reference proteome</keyword>
<dbReference type="EMBL" id="NBSK02000004">
    <property type="protein sequence ID" value="KAJ0209348.1"/>
    <property type="molecule type" value="Genomic_DNA"/>
</dbReference>
<dbReference type="PANTHER" id="PTHR48475:SF2">
    <property type="entry name" value="RIBONUCLEASE H"/>
    <property type="match status" value="1"/>
</dbReference>
<dbReference type="InterPro" id="IPR041588">
    <property type="entry name" value="Integrase_H2C2"/>
</dbReference>
<dbReference type="InterPro" id="IPR002156">
    <property type="entry name" value="RNaseH_domain"/>
</dbReference>
<dbReference type="AlphaFoldDB" id="A0A9R1VRE2"/>
<dbReference type="InterPro" id="IPR036397">
    <property type="entry name" value="RNaseH_sf"/>
</dbReference>
<dbReference type="Gene3D" id="1.10.340.70">
    <property type="match status" value="1"/>
</dbReference>
<dbReference type="Pfam" id="PF13456">
    <property type="entry name" value="RVT_3"/>
    <property type="match status" value="1"/>
</dbReference>
<dbReference type="SUPFAM" id="SSF53098">
    <property type="entry name" value="Ribonuclease H-like"/>
    <property type="match status" value="2"/>
</dbReference>
<evidence type="ECO:0000259" key="1">
    <source>
        <dbReference type="PROSITE" id="PS50994"/>
    </source>
</evidence>
<dbReference type="CDD" id="cd09279">
    <property type="entry name" value="RNase_HI_like"/>
    <property type="match status" value="1"/>
</dbReference>